<proteinExistence type="predicted"/>
<reference evidence="1 2" key="1">
    <citation type="journal article" date="2019" name="Nat. Med.">
        <title>A library of human gut bacterial isolates paired with longitudinal multiomics data enables mechanistic microbiome research.</title>
        <authorList>
            <person name="Poyet M."/>
            <person name="Groussin M."/>
            <person name="Gibbons S.M."/>
            <person name="Avila-Pacheco J."/>
            <person name="Jiang X."/>
            <person name="Kearney S.M."/>
            <person name="Perrotta A.R."/>
            <person name="Berdy B."/>
            <person name="Zhao S."/>
            <person name="Lieberman T.D."/>
            <person name="Swanson P.K."/>
            <person name="Smith M."/>
            <person name="Roesemann S."/>
            <person name="Alexander J.E."/>
            <person name="Rich S.A."/>
            <person name="Livny J."/>
            <person name="Vlamakis H."/>
            <person name="Clish C."/>
            <person name="Bullock K."/>
            <person name="Deik A."/>
            <person name="Scott J."/>
            <person name="Pierce K.A."/>
            <person name="Xavier R.J."/>
            <person name="Alm E.J."/>
        </authorList>
    </citation>
    <scope>NUCLEOTIDE SEQUENCE [LARGE SCALE GENOMIC DNA]</scope>
    <source>
        <strain evidence="1 2">BIOML-A2</strain>
    </source>
</reference>
<dbReference type="AlphaFoldDB" id="A0A6I2R8I4"/>
<evidence type="ECO:0000313" key="1">
    <source>
        <dbReference type="EMBL" id="MSB21823.1"/>
    </source>
</evidence>
<sequence length="279" mass="31452">MHQHPNFRRIHIILGGTNNMTKNIIIFQAPYASLHDCGFLLEMHKDDSQAPVPAQYYSPVFAGPVEVPSGLGTDAVLECIHSMFNRDDRPNGKTMRSLSVGDVVRMDGKNYLDQPFGFREVEFKSTDGENPDFPKPDSKDGYVDYLASKYGIHGKAATLLHNIFKYMSEQGMDFEEEQEYLEAMLEGLGISTEDRELLHVLTALQDVLDYIEFEAGTTESWPFAVSDDEILTDKERLLKVAARLAEMDNLGDQYSSDAVYEELLEEFGEAPSEEDGEDE</sequence>
<protein>
    <submittedName>
        <fullName evidence="1">Uncharacterized protein</fullName>
    </submittedName>
</protein>
<comment type="caution">
    <text evidence="1">The sequence shown here is derived from an EMBL/GenBank/DDBJ whole genome shotgun (WGS) entry which is preliminary data.</text>
</comment>
<dbReference type="EMBL" id="WKPR01000027">
    <property type="protein sequence ID" value="MSB21823.1"/>
    <property type="molecule type" value="Genomic_DNA"/>
</dbReference>
<gene>
    <name evidence="1" type="ORF">GKE97_20295</name>
</gene>
<organism evidence="1 2">
    <name type="scientific">Flavonifractor plautii</name>
    <name type="common">Fusobacterium plautii</name>
    <dbReference type="NCBI Taxonomy" id="292800"/>
    <lineage>
        <taxon>Bacteria</taxon>
        <taxon>Bacillati</taxon>
        <taxon>Bacillota</taxon>
        <taxon>Clostridia</taxon>
        <taxon>Eubacteriales</taxon>
        <taxon>Oscillospiraceae</taxon>
        <taxon>Flavonifractor</taxon>
    </lineage>
</organism>
<evidence type="ECO:0000313" key="2">
    <source>
        <dbReference type="Proteomes" id="UP000434475"/>
    </source>
</evidence>
<dbReference type="Proteomes" id="UP000434475">
    <property type="component" value="Unassembled WGS sequence"/>
</dbReference>
<accession>A0A6I2R8I4</accession>
<name>A0A6I2R8I4_FLAPL</name>